<dbReference type="EMBL" id="AJ698382">
    <property type="protein sequence ID" value="CAH04421.1"/>
    <property type="molecule type" value="Genomic_DNA"/>
</dbReference>
<evidence type="ECO:0000259" key="7">
    <source>
        <dbReference type="Pfam" id="PF00031"/>
    </source>
</evidence>
<evidence type="ECO:0000256" key="5">
    <source>
        <dbReference type="ARBA" id="ARBA00022704"/>
    </source>
</evidence>
<dbReference type="InterPro" id="IPR046350">
    <property type="entry name" value="Cystatin_sf"/>
</dbReference>
<dbReference type="Gene3D" id="3.10.450.10">
    <property type="match status" value="1"/>
</dbReference>
<dbReference type="AlphaFoldDB" id="Q6A1N7"/>
<evidence type="ECO:0000313" key="8">
    <source>
        <dbReference type="EMBL" id="CAH04421.1"/>
    </source>
</evidence>
<dbReference type="GO" id="GO:0004869">
    <property type="term" value="F:cysteine-type endopeptidase inhibitor activity"/>
    <property type="evidence" value="ECO:0007669"/>
    <property type="project" value="UniProtKB-KW"/>
</dbReference>
<dbReference type="CDD" id="cd00042">
    <property type="entry name" value="CY"/>
    <property type="match status" value="1"/>
</dbReference>
<evidence type="ECO:0000256" key="2">
    <source>
        <dbReference type="ARBA" id="ARBA00009403"/>
    </source>
</evidence>
<comment type="subcellular location">
    <subcellularLocation>
        <location evidence="1">Cytoplasm</location>
    </subcellularLocation>
</comment>
<evidence type="ECO:0000256" key="4">
    <source>
        <dbReference type="ARBA" id="ARBA00022690"/>
    </source>
</evidence>
<evidence type="ECO:0000256" key="6">
    <source>
        <dbReference type="SAM" id="MobiDB-lite"/>
    </source>
</evidence>
<dbReference type="PANTHER" id="PTHR11414">
    <property type="entry name" value="CYSTATIN FAMILY MEMBER"/>
    <property type="match status" value="1"/>
</dbReference>
<keyword evidence="4" id="KW-0646">Protease inhibitor</keyword>
<dbReference type="Pfam" id="PF00031">
    <property type="entry name" value="Cystatin"/>
    <property type="match status" value="1"/>
</dbReference>
<dbReference type="PRINTS" id="PR00295">
    <property type="entry name" value="STEFINA"/>
</dbReference>
<protein>
    <submittedName>
        <fullName evidence="8">Cystatin</fullName>
    </submittedName>
</protein>
<dbReference type="SUPFAM" id="SSF54403">
    <property type="entry name" value="Cystatin/monellin"/>
    <property type="match status" value="1"/>
</dbReference>
<dbReference type="GO" id="GO:0005829">
    <property type="term" value="C:cytosol"/>
    <property type="evidence" value="ECO:0007669"/>
    <property type="project" value="TreeGrafter"/>
</dbReference>
<name>Q6A1N7_EUPVA</name>
<feature type="domain" description="Cystatin" evidence="7">
    <location>
        <begin position="26"/>
        <end position="76"/>
    </location>
</feature>
<sequence>MGAYGELKTDAEGLAKVAGWKSHVEATAGTTFDAFEVIHYKTQIVAGTNWEAKVKIGDDEYAHVVIHEKLPHTGEEPSCSSFNGGKTLDDPLGS</sequence>
<accession>Q6A1N7</accession>
<keyword evidence="3" id="KW-0963">Cytoplasm</keyword>
<keyword evidence="5" id="KW-0789">Thiol protease inhibitor</keyword>
<proteinExistence type="inferred from homology"/>
<comment type="similarity">
    <text evidence="2">Belongs to the cystatin family.</text>
</comment>
<feature type="region of interest" description="Disordered" evidence="6">
    <location>
        <begin position="72"/>
        <end position="94"/>
    </location>
</feature>
<evidence type="ECO:0000256" key="3">
    <source>
        <dbReference type="ARBA" id="ARBA00022490"/>
    </source>
</evidence>
<organism evidence="8">
    <name type="scientific">Euplotes vannus</name>
    <name type="common">Marine ciliate</name>
    <name type="synonym">Moneuplotes vannus</name>
    <dbReference type="NCBI Taxonomy" id="5939"/>
    <lineage>
        <taxon>Eukaryota</taxon>
        <taxon>Sar</taxon>
        <taxon>Alveolata</taxon>
        <taxon>Ciliophora</taxon>
        <taxon>Intramacronucleata</taxon>
        <taxon>Spirotrichea</taxon>
        <taxon>Hypotrichia</taxon>
        <taxon>Euplotida</taxon>
        <taxon>Euplotidae</taxon>
        <taxon>Euplotes</taxon>
    </lineage>
</organism>
<dbReference type="InterPro" id="IPR000010">
    <property type="entry name" value="Cystatin_dom"/>
</dbReference>
<reference evidence="8" key="1">
    <citation type="submission" date="2003-07" db="EMBL/GenBank/DDBJ databases">
        <title>Survey sequencing of Euplotes vannus macronuclear genes.</title>
        <authorList>
            <person name="Apel A.K."/>
            <person name="Hankeln T."/>
            <person name="Schmidt E.R."/>
        </authorList>
    </citation>
    <scope>NUCLEOTIDE SEQUENCE</scope>
</reference>
<evidence type="ECO:0000256" key="1">
    <source>
        <dbReference type="ARBA" id="ARBA00004496"/>
    </source>
</evidence>
<dbReference type="InterPro" id="IPR001713">
    <property type="entry name" value="Prot_inh_stefin"/>
</dbReference>
<dbReference type="PANTHER" id="PTHR11414:SF21">
    <property type="entry name" value="CYSTATIN 14A, TANDEM DUPLICATE 1-RELATED"/>
    <property type="match status" value="1"/>
</dbReference>